<dbReference type="Gene3D" id="3.40.50.1010">
    <property type="entry name" value="5'-nuclease"/>
    <property type="match status" value="1"/>
</dbReference>
<feature type="compositionally biased region" description="Polar residues" evidence="1">
    <location>
        <begin position="13"/>
        <end position="28"/>
    </location>
</feature>
<dbReference type="STRING" id="1802730.A2591_03920"/>
<gene>
    <name evidence="3" type="ORF">A2591_03920</name>
</gene>
<evidence type="ECO:0000313" key="3">
    <source>
        <dbReference type="EMBL" id="OHA85214.1"/>
    </source>
</evidence>
<feature type="region of interest" description="Disordered" evidence="1">
    <location>
        <begin position="1"/>
        <end position="49"/>
    </location>
</feature>
<dbReference type="InterPro" id="IPR002716">
    <property type="entry name" value="PIN_dom"/>
</dbReference>
<name>A0A1G2SJP3_9BACT</name>
<dbReference type="Pfam" id="PF13638">
    <property type="entry name" value="PIN_4"/>
    <property type="match status" value="1"/>
</dbReference>
<dbReference type="Proteomes" id="UP000178168">
    <property type="component" value="Unassembled WGS sequence"/>
</dbReference>
<accession>A0A1G2SJP3</accession>
<dbReference type="AlphaFoldDB" id="A0A1G2SJP3"/>
<feature type="domain" description="PIN" evidence="2">
    <location>
        <begin position="65"/>
        <end position="127"/>
    </location>
</feature>
<evidence type="ECO:0000259" key="2">
    <source>
        <dbReference type="Pfam" id="PF13638"/>
    </source>
</evidence>
<dbReference type="EMBL" id="MHUZ01000028">
    <property type="protein sequence ID" value="OHA85214.1"/>
    <property type="molecule type" value="Genomic_DNA"/>
</dbReference>
<evidence type="ECO:0000256" key="1">
    <source>
        <dbReference type="SAM" id="MobiDB-lite"/>
    </source>
</evidence>
<comment type="caution">
    <text evidence="3">The sequence shown here is derived from an EMBL/GenBank/DDBJ whole genome shotgun (WGS) entry which is preliminary data.</text>
</comment>
<protein>
    <recommendedName>
        <fullName evidence="2">PIN domain-containing protein</fullName>
    </recommendedName>
</protein>
<reference evidence="3 4" key="1">
    <citation type="journal article" date="2016" name="Nat. Commun.">
        <title>Thousands of microbial genomes shed light on interconnected biogeochemical processes in an aquifer system.</title>
        <authorList>
            <person name="Anantharaman K."/>
            <person name="Brown C.T."/>
            <person name="Hug L.A."/>
            <person name="Sharon I."/>
            <person name="Castelle C.J."/>
            <person name="Probst A.J."/>
            <person name="Thomas B.C."/>
            <person name="Singh A."/>
            <person name="Wilkins M.J."/>
            <person name="Karaoz U."/>
            <person name="Brodie E.L."/>
            <person name="Williams K.H."/>
            <person name="Hubbard S.S."/>
            <person name="Banfield J.F."/>
        </authorList>
    </citation>
    <scope>NUCLEOTIDE SEQUENCE [LARGE SCALE GENOMIC DNA]</scope>
</reference>
<organism evidence="3 4">
    <name type="scientific">Candidatus Yonathbacteria bacterium RIFOXYD1_FULL_52_36</name>
    <dbReference type="NCBI Taxonomy" id="1802730"/>
    <lineage>
        <taxon>Bacteria</taxon>
        <taxon>Candidatus Yonathiibacteriota</taxon>
    </lineage>
</organism>
<proteinExistence type="predicted"/>
<dbReference type="CDD" id="cd09883">
    <property type="entry name" value="PIN_VapC_PhoHL-ATPase"/>
    <property type="match status" value="1"/>
</dbReference>
<feature type="compositionally biased region" description="Gly residues" evidence="1">
    <location>
        <begin position="1"/>
        <end position="11"/>
    </location>
</feature>
<sequence>MTRGLGNGGHGTQARTGYSPASTPSKQGRGTPKQEKLRRGKHATPSPAQRILFRHKSPNTTKCVYVLDTNVLMHDPSALFRFKEHDVFFAQKVLEELDDNKKGLTEVARNTRQTLRFLDMLTKDKTRTDILSGIPLVPPEHLARELSPTGKIFFETGAHGRAGSQDV</sequence>
<evidence type="ECO:0000313" key="4">
    <source>
        <dbReference type="Proteomes" id="UP000178168"/>
    </source>
</evidence>